<dbReference type="SUPFAM" id="SSF48371">
    <property type="entry name" value="ARM repeat"/>
    <property type="match status" value="1"/>
</dbReference>
<dbReference type="Gene3D" id="1.25.10.10">
    <property type="entry name" value="Leucine-rich Repeat Variant"/>
    <property type="match status" value="1"/>
</dbReference>
<dbReference type="GO" id="GO:0097361">
    <property type="term" value="C:cytosolic [4Fe-4S] assembly targeting complex"/>
    <property type="evidence" value="ECO:0007669"/>
    <property type="project" value="UniProtKB-UniRule"/>
</dbReference>
<reference evidence="2" key="5">
    <citation type="journal article" date="2021" name="G3 (Bethesda)">
        <title>Aegilops tauschii genome assembly Aet v5.0 features greater sequence contiguity and improved annotation.</title>
        <authorList>
            <person name="Wang L."/>
            <person name="Zhu T."/>
            <person name="Rodriguez J.C."/>
            <person name="Deal K.R."/>
            <person name="Dubcovsky J."/>
            <person name="McGuire P.E."/>
            <person name="Lux T."/>
            <person name="Spannagl M."/>
            <person name="Mayer K.F.X."/>
            <person name="Baldrich P."/>
            <person name="Meyers B.C."/>
            <person name="Huo N."/>
            <person name="Gu Y.Q."/>
            <person name="Zhou H."/>
            <person name="Devos K.M."/>
            <person name="Bennetzen J.L."/>
            <person name="Unver T."/>
            <person name="Budak H."/>
            <person name="Gulick P.J."/>
            <person name="Galiba G."/>
            <person name="Kalapos B."/>
            <person name="Nelson D.R."/>
            <person name="Li P."/>
            <person name="You F.M."/>
            <person name="Luo M.C."/>
            <person name="Dvorak J."/>
        </authorList>
    </citation>
    <scope>NUCLEOTIDE SEQUENCE [LARGE SCALE GENOMIC DNA]</scope>
    <source>
        <strain evidence="2">cv. AL8/78</strain>
    </source>
</reference>
<dbReference type="InterPro" id="IPR039920">
    <property type="entry name" value="MMS19"/>
</dbReference>
<accession>A0A453T2P3</accession>
<dbReference type="PANTHER" id="PTHR12891:SF0">
    <property type="entry name" value="MMS19 NUCLEOTIDE EXCISION REPAIR PROTEIN HOMOLOG"/>
    <property type="match status" value="1"/>
</dbReference>
<reference evidence="3" key="2">
    <citation type="journal article" date="2017" name="Nat. Plants">
        <title>The Aegilops tauschii genome reveals multiple impacts of transposons.</title>
        <authorList>
            <person name="Zhao G."/>
            <person name="Zou C."/>
            <person name="Li K."/>
            <person name="Wang K."/>
            <person name="Li T."/>
            <person name="Gao L."/>
            <person name="Zhang X."/>
            <person name="Wang H."/>
            <person name="Yang Z."/>
            <person name="Liu X."/>
            <person name="Jiang W."/>
            <person name="Mao L."/>
            <person name="Kong X."/>
            <person name="Jiao Y."/>
            <person name="Jia J."/>
        </authorList>
    </citation>
    <scope>NUCLEOTIDE SEQUENCE [LARGE SCALE GENOMIC DNA]</scope>
    <source>
        <strain evidence="3">cv. AL8/78</strain>
    </source>
</reference>
<comment type="subcellular location">
    <subcellularLocation>
        <location evidence="1">Nucleus</location>
    </subcellularLocation>
</comment>
<keyword evidence="3" id="KW-1185">Reference proteome</keyword>
<dbReference type="GO" id="GO:0016226">
    <property type="term" value="P:iron-sulfur cluster assembly"/>
    <property type="evidence" value="ECO:0007669"/>
    <property type="project" value="UniProtKB-UniRule"/>
</dbReference>
<dbReference type="GO" id="GO:0051604">
    <property type="term" value="P:protein maturation"/>
    <property type="evidence" value="ECO:0007669"/>
    <property type="project" value="UniProtKB-UniRule"/>
</dbReference>
<dbReference type="PANTHER" id="PTHR12891">
    <property type="entry name" value="DNA REPAIR/TRANSCRIPTION PROTEIN MET18/MMS19"/>
    <property type="match status" value="1"/>
</dbReference>
<dbReference type="GO" id="GO:0005634">
    <property type="term" value="C:nucleus"/>
    <property type="evidence" value="ECO:0007669"/>
    <property type="project" value="UniProtKB-SubCell"/>
</dbReference>
<evidence type="ECO:0000313" key="3">
    <source>
        <dbReference type="Proteomes" id="UP000015105"/>
    </source>
</evidence>
<keyword evidence="1" id="KW-0234">DNA repair</keyword>
<dbReference type="Gramene" id="AET7Gv21205100.16">
    <property type="protein sequence ID" value="AET7Gv21205100.16"/>
    <property type="gene ID" value="AET7Gv21205100"/>
</dbReference>
<dbReference type="Proteomes" id="UP000015105">
    <property type="component" value="Chromosome 7D"/>
</dbReference>
<dbReference type="EnsemblPlants" id="AET7Gv21205100.16">
    <property type="protein sequence ID" value="AET7Gv21205100.16"/>
    <property type="gene ID" value="AET7Gv21205100"/>
</dbReference>
<reference evidence="2" key="4">
    <citation type="submission" date="2019-03" db="UniProtKB">
        <authorList>
            <consortium name="EnsemblPlants"/>
        </authorList>
    </citation>
    <scope>IDENTIFICATION</scope>
</reference>
<organism evidence="2 3">
    <name type="scientific">Aegilops tauschii subsp. strangulata</name>
    <name type="common">Goatgrass</name>
    <dbReference type="NCBI Taxonomy" id="200361"/>
    <lineage>
        <taxon>Eukaryota</taxon>
        <taxon>Viridiplantae</taxon>
        <taxon>Streptophyta</taxon>
        <taxon>Embryophyta</taxon>
        <taxon>Tracheophyta</taxon>
        <taxon>Spermatophyta</taxon>
        <taxon>Magnoliopsida</taxon>
        <taxon>Liliopsida</taxon>
        <taxon>Poales</taxon>
        <taxon>Poaceae</taxon>
        <taxon>BOP clade</taxon>
        <taxon>Pooideae</taxon>
        <taxon>Triticodae</taxon>
        <taxon>Triticeae</taxon>
        <taxon>Triticinae</taxon>
        <taxon>Aegilops</taxon>
    </lineage>
</organism>
<proteinExistence type="inferred from homology"/>
<reference evidence="3" key="1">
    <citation type="journal article" date="2014" name="Science">
        <title>Ancient hybridizations among the ancestral genomes of bread wheat.</title>
        <authorList>
            <consortium name="International Wheat Genome Sequencing Consortium,"/>
            <person name="Marcussen T."/>
            <person name="Sandve S.R."/>
            <person name="Heier L."/>
            <person name="Spannagl M."/>
            <person name="Pfeifer M."/>
            <person name="Jakobsen K.S."/>
            <person name="Wulff B.B."/>
            <person name="Steuernagel B."/>
            <person name="Mayer K.F."/>
            <person name="Olsen O.A."/>
        </authorList>
    </citation>
    <scope>NUCLEOTIDE SEQUENCE [LARGE SCALE GENOMIC DNA]</scope>
    <source>
        <strain evidence="3">cv. AL8/78</strain>
    </source>
</reference>
<dbReference type="GO" id="GO:0006281">
    <property type="term" value="P:DNA repair"/>
    <property type="evidence" value="ECO:0007669"/>
    <property type="project" value="UniProtKB-UniRule"/>
</dbReference>
<protein>
    <recommendedName>
        <fullName evidence="1">MMS19 nucleotide excision repair protein</fullName>
    </recommendedName>
</protein>
<name>A0A453T2P3_AEGTS</name>
<keyword evidence="1" id="KW-0227">DNA damage</keyword>
<keyword evidence="1" id="KW-0539">Nucleus</keyword>
<comment type="similarity">
    <text evidence="1">Belongs to the MET18/MMS19 family.</text>
</comment>
<dbReference type="InterPro" id="IPR016024">
    <property type="entry name" value="ARM-type_fold"/>
</dbReference>
<dbReference type="AlphaFoldDB" id="A0A453T2P3"/>
<comment type="function">
    <text evidence="1">Key component of the cytosolic iron-sulfur protein assembly (CIA) complex, a multiprotein complex that mediates the incorporation of iron-sulfur cluster into apoproteins specifically involved in DNA metabolism and genomic integrity. In the CIA complex, MMS19 acts as an adapter between early-acting CIA components and a subset of cellular target iron-sulfur proteins.</text>
</comment>
<evidence type="ECO:0000256" key="1">
    <source>
        <dbReference type="RuleBase" id="RU367072"/>
    </source>
</evidence>
<dbReference type="InterPro" id="IPR011989">
    <property type="entry name" value="ARM-like"/>
</dbReference>
<evidence type="ECO:0000313" key="2">
    <source>
        <dbReference type="EnsemblPlants" id="AET7Gv21205100.16"/>
    </source>
</evidence>
<reference evidence="2" key="3">
    <citation type="journal article" date="2017" name="Nature">
        <title>Genome sequence of the progenitor of the wheat D genome Aegilops tauschii.</title>
        <authorList>
            <person name="Luo M.C."/>
            <person name="Gu Y.Q."/>
            <person name="Puiu D."/>
            <person name="Wang H."/>
            <person name="Twardziok S.O."/>
            <person name="Deal K.R."/>
            <person name="Huo N."/>
            <person name="Zhu T."/>
            <person name="Wang L."/>
            <person name="Wang Y."/>
            <person name="McGuire P.E."/>
            <person name="Liu S."/>
            <person name="Long H."/>
            <person name="Ramasamy R.K."/>
            <person name="Rodriguez J.C."/>
            <person name="Van S.L."/>
            <person name="Yuan L."/>
            <person name="Wang Z."/>
            <person name="Xia Z."/>
            <person name="Xiao L."/>
            <person name="Anderson O.D."/>
            <person name="Ouyang S."/>
            <person name="Liang Y."/>
            <person name="Zimin A.V."/>
            <person name="Pertea G."/>
            <person name="Qi P."/>
            <person name="Bennetzen J.L."/>
            <person name="Dai X."/>
            <person name="Dawson M.W."/>
            <person name="Muller H.G."/>
            <person name="Kugler K."/>
            <person name="Rivarola-Duarte L."/>
            <person name="Spannagl M."/>
            <person name="Mayer K.F.X."/>
            <person name="Lu F.H."/>
            <person name="Bevan M.W."/>
            <person name="Leroy P."/>
            <person name="Li P."/>
            <person name="You F.M."/>
            <person name="Sun Q."/>
            <person name="Liu Z."/>
            <person name="Lyons E."/>
            <person name="Wicker T."/>
            <person name="Salzberg S.L."/>
            <person name="Devos K.M."/>
            <person name="Dvorak J."/>
        </authorList>
    </citation>
    <scope>NUCLEOTIDE SEQUENCE [LARGE SCALE GENOMIC DNA]</scope>
    <source>
        <strain evidence="2">cv. AL8/78</strain>
    </source>
</reference>
<sequence length="106" mass="12086">MVDILAKLSVDNQDKDLVYSLLLVLSGMLMDEKGKECIVENIRIIISVVRETALQCFVAMSSFPHSKVYRMRPQVLQAAIKALDDKKRAVRQEAVRCRQTWQSSFA</sequence>